<name>A0A6J2JC69_BOMMA</name>
<dbReference type="InterPro" id="IPR036910">
    <property type="entry name" value="HMG_box_dom_sf"/>
</dbReference>
<evidence type="ECO:0000256" key="4">
    <source>
        <dbReference type="PROSITE-ProRule" id="PRU00267"/>
    </source>
</evidence>
<dbReference type="Gene3D" id="1.10.30.10">
    <property type="entry name" value="High mobility group box domain"/>
    <property type="match status" value="1"/>
</dbReference>
<organism evidence="7 8">
    <name type="scientific">Bombyx mandarina</name>
    <name type="common">Wild silk moth</name>
    <name type="synonym">Wild silkworm</name>
    <dbReference type="NCBI Taxonomy" id="7092"/>
    <lineage>
        <taxon>Eukaryota</taxon>
        <taxon>Metazoa</taxon>
        <taxon>Ecdysozoa</taxon>
        <taxon>Arthropoda</taxon>
        <taxon>Hexapoda</taxon>
        <taxon>Insecta</taxon>
        <taxon>Pterygota</taxon>
        <taxon>Neoptera</taxon>
        <taxon>Endopterygota</taxon>
        <taxon>Lepidoptera</taxon>
        <taxon>Glossata</taxon>
        <taxon>Ditrysia</taxon>
        <taxon>Bombycoidea</taxon>
        <taxon>Bombycidae</taxon>
        <taxon>Bombycinae</taxon>
        <taxon>Bombyx</taxon>
    </lineage>
</organism>
<evidence type="ECO:0000313" key="8">
    <source>
        <dbReference type="RefSeq" id="XP_028027090.1"/>
    </source>
</evidence>
<gene>
    <name evidence="8" type="primary">LOC114240660</name>
</gene>
<dbReference type="InterPro" id="IPR050342">
    <property type="entry name" value="HMGB"/>
</dbReference>
<dbReference type="GO" id="GO:0003677">
    <property type="term" value="F:DNA binding"/>
    <property type="evidence" value="ECO:0007669"/>
    <property type="project" value="UniProtKB-UniRule"/>
</dbReference>
<evidence type="ECO:0000259" key="6">
    <source>
        <dbReference type="PROSITE" id="PS50118"/>
    </source>
</evidence>
<feature type="compositionally biased region" description="Basic and acidic residues" evidence="5">
    <location>
        <begin position="128"/>
        <end position="137"/>
    </location>
</feature>
<feature type="DNA-binding region" description="HMG box" evidence="4">
    <location>
        <begin position="138"/>
        <end position="211"/>
    </location>
</feature>
<dbReference type="PROSITE" id="PS50118">
    <property type="entry name" value="HMG_BOX_2"/>
    <property type="match status" value="1"/>
</dbReference>
<dbReference type="GO" id="GO:0006357">
    <property type="term" value="P:regulation of transcription by RNA polymerase II"/>
    <property type="evidence" value="ECO:0007669"/>
    <property type="project" value="TreeGrafter"/>
</dbReference>
<dbReference type="AlphaFoldDB" id="A0A6J2JC69"/>
<reference evidence="8" key="1">
    <citation type="submission" date="2025-08" db="UniProtKB">
        <authorList>
            <consortium name="RefSeq"/>
        </authorList>
    </citation>
    <scope>IDENTIFICATION</scope>
    <source>
        <tissue evidence="8">Silk gland</tissue>
    </source>
</reference>
<dbReference type="PANTHER" id="PTHR48112:SF22">
    <property type="entry name" value="MITOCHONDRIAL TRANSCRIPTION FACTOR A, ISOFORM B"/>
    <property type="match status" value="1"/>
</dbReference>
<keyword evidence="2 4" id="KW-0238">DNA-binding</keyword>
<dbReference type="KEGG" id="bman:114240660"/>
<feature type="region of interest" description="Disordered" evidence="5">
    <location>
        <begin position="1"/>
        <end position="21"/>
    </location>
</feature>
<feature type="domain" description="HMG box" evidence="6">
    <location>
        <begin position="138"/>
        <end position="211"/>
    </location>
</feature>
<keyword evidence="3 4" id="KW-0539">Nucleus</keyword>
<dbReference type="RefSeq" id="XP_028027090.1">
    <property type="nucleotide sequence ID" value="XM_028171289.1"/>
</dbReference>
<dbReference type="Pfam" id="PF24245">
    <property type="entry name" value="INO80F"/>
    <property type="match status" value="1"/>
</dbReference>
<sequence length="216" mass="25164">MTVQQLNSNNSDDSDDMVSLPPEEEIYRRKYQLLLERCEVLQQDNERIINRIHEVKKVTKRYRKDIKLVIERLDRHGDPFRSAVLEMDTKSETVQRPARPVAKVQPVAKQTDKQNGGKKTGAKRKTKAEKPEKDPNAPKKPCNAFFQFCQEQRPLVVAEANSEVGAEPSKQEVTRQLASRWRALTNDEKRVYVAMFERSKEKYAEEMTAYNIKKEQ</sequence>
<proteinExistence type="predicted"/>
<comment type="subcellular location">
    <subcellularLocation>
        <location evidence="1">Nucleus</location>
    </subcellularLocation>
</comment>
<evidence type="ECO:0000256" key="1">
    <source>
        <dbReference type="ARBA" id="ARBA00004123"/>
    </source>
</evidence>
<dbReference type="PANTHER" id="PTHR48112">
    <property type="entry name" value="HIGH MOBILITY GROUP PROTEIN DSP1"/>
    <property type="match status" value="1"/>
</dbReference>
<dbReference type="Proteomes" id="UP000504629">
    <property type="component" value="Unplaced"/>
</dbReference>
<evidence type="ECO:0000256" key="5">
    <source>
        <dbReference type="SAM" id="MobiDB-lite"/>
    </source>
</evidence>
<dbReference type="Pfam" id="PF00505">
    <property type="entry name" value="HMG_box"/>
    <property type="match status" value="1"/>
</dbReference>
<accession>A0A6J2JC69</accession>
<feature type="region of interest" description="Disordered" evidence="5">
    <location>
        <begin position="90"/>
        <end position="141"/>
    </location>
</feature>
<evidence type="ECO:0000256" key="2">
    <source>
        <dbReference type="ARBA" id="ARBA00023125"/>
    </source>
</evidence>
<dbReference type="GeneID" id="114240660"/>
<dbReference type="GO" id="GO:0005634">
    <property type="term" value="C:nucleus"/>
    <property type="evidence" value="ECO:0007669"/>
    <property type="project" value="UniProtKB-SubCell"/>
</dbReference>
<dbReference type="InterPro" id="IPR056513">
    <property type="entry name" value="INO80F"/>
</dbReference>
<dbReference type="SMR" id="A0A6J2JC69"/>
<evidence type="ECO:0000313" key="7">
    <source>
        <dbReference type="Proteomes" id="UP000504629"/>
    </source>
</evidence>
<protein>
    <submittedName>
        <fullName evidence="8">HMG1/2-like protein</fullName>
    </submittedName>
</protein>
<dbReference type="OrthoDB" id="10070927at2759"/>
<keyword evidence="7" id="KW-1185">Reference proteome</keyword>
<dbReference type="SUPFAM" id="SSF47095">
    <property type="entry name" value="HMG-box"/>
    <property type="match status" value="1"/>
</dbReference>
<dbReference type="SMART" id="SM00398">
    <property type="entry name" value="HMG"/>
    <property type="match status" value="1"/>
</dbReference>
<evidence type="ECO:0000256" key="3">
    <source>
        <dbReference type="ARBA" id="ARBA00023242"/>
    </source>
</evidence>
<dbReference type="InterPro" id="IPR009071">
    <property type="entry name" value="HMG_box_dom"/>
</dbReference>